<accession>A0A0F9HL04</accession>
<reference evidence="2" key="1">
    <citation type="journal article" date="2015" name="Nature">
        <title>Complex archaea that bridge the gap between prokaryotes and eukaryotes.</title>
        <authorList>
            <person name="Spang A."/>
            <person name="Saw J.H."/>
            <person name="Jorgensen S.L."/>
            <person name="Zaremba-Niedzwiedzka K."/>
            <person name="Martijn J."/>
            <person name="Lind A.E."/>
            <person name="van Eijk R."/>
            <person name="Schleper C."/>
            <person name="Guy L."/>
            <person name="Ettema T.J."/>
        </authorList>
    </citation>
    <scope>NUCLEOTIDE SEQUENCE</scope>
</reference>
<gene>
    <name evidence="2" type="ORF">LCGC14_1770390</name>
</gene>
<keyword evidence="1" id="KW-1133">Transmembrane helix</keyword>
<keyword evidence="1" id="KW-0472">Membrane</keyword>
<sequence length="167" mass="19834">MIILIIVFLLLSMTALAYAAYCSAVQDTVLHHFDDSVFYQPGTTKRKFGFDWNWWYRSHWKNKWLIDENGDVLIDPETGKRVPRLTGFWFIKFQAVQFYDAWHHYKMLKIGMNIIADVLASVTAVLTFTTLSPTLGMWVVIGFSYFIIQSIIWNYFFNNYYDKWLLK</sequence>
<evidence type="ECO:0000313" key="2">
    <source>
        <dbReference type="EMBL" id="KKM03842.1"/>
    </source>
</evidence>
<feature type="transmembrane region" description="Helical" evidence="1">
    <location>
        <begin position="135"/>
        <end position="157"/>
    </location>
</feature>
<dbReference type="AlphaFoldDB" id="A0A0F9HL04"/>
<comment type="caution">
    <text evidence="2">The sequence shown here is derived from an EMBL/GenBank/DDBJ whole genome shotgun (WGS) entry which is preliminary data.</text>
</comment>
<evidence type="ECO:0000256" key="1">
    <source>
        <dbReference type="SAM" id="Phobius"/>
    </source>
</evidence>
<keyword evidence="1" id="KW-0812">Transmembrane</keyword>
<organism evidence="2">
    <name type="scientific">marine sediment metagenome</name>
    <dbReference type="NCBI Taxonomy" id="412755"/>
    <lineage>
        <taxon>unclassified sequences</taxon>
        <taxon>metagenomes</taxon>
        <taxon>ecological metagenomes</taxon>
    </lineage>
</organism>
<protein>
    <submittedName>
        <fullName evidence="2">Uncharacterized protein</fullName>
    </submittedName>
</protein>
<name>A0A0F9HL04_9ZZZZ</name>
<proteinExistence type="predicted"/>
<dbReference type="EMBL" id="LAZR01016591">
    <property type="protein sequence ID" value="KKM03842.1"/>
    <property type="molecule type" value="Genomic_DNA"/>
</dbReference>